<dbReference type="AlphaFoldDB" id="A0A0V8JMK3"/>
<dbReference type="Proteomes" id="UP000053681">
    <property type="component" value="Unassembled WGS sequence"/>
</dbReference>
<proteinExistence type="inferred from homology"/>
<evidence type="ECO:0000256" key="4">
    <source>
        <dbReference type="ARBA" id="ARBA00022679"/>
    </source>
</evidence>
<feature type="binding site" evidence="9">
    <location>
        <position position="158"/>
    </location>
    <ligand>
        <name>substrate</name>
    </ligand>
</feature>
<gene>
    <name evidence="9" type="primary">argB</name>
    <name evidence="11" type="ORF">AS180_09225</name>
</gene>
<dbReference type="NCBIfam" id="TIGR00761">
    <property type="entry name" value="argB"/>
    <property type="match status" value="1"/>
</dbReference>
<dbReference type="PRINTS" id="PR00474">
    <property type="entry name" value="GLU5KINASE"/>
</dbReference>
<comment type="similarity">
    <text evidence="9">Belongs to the acetylglutamate kinase family. ArgB subfamily.</text>
</comment>
<dbReference type="GO" id="GO:0003991">
    <property type="term" value="F:acetylglutamate kinase activity"/>
    <property type="evidence" value="ECO:0007669"/>
    <property type="project" value="UniProtKB-UniRule"/>
</dbReference>
<sequence length="274" mass="29357">MSGVKTIVIKCGGSIINQLTNSFFRDLKKLIDSGHNIVLVHGGGPDIANMLAKLNIEAEFVDGLRRTSKEALEVVTMVLSGKVNKQLVRDIQIQGLQAVGLSGCDAQLLEAEAIDFEKLGYVGEVVSVNEQLLKQLIDQSYIPVISSIGVNIQGEMFNINADVAAGSIAKALGAEKLMFVTDVQGVLKDQQLLPELTVEEVNYLIEEKTIYGGMIPKVMSAVKALSPTLHEVNIISGINGFLDQNGNLVGTAIKHTIKGGEDKDELVISNVSTS</sequence>
<dbReference type="PIRSF" id="PIRSF000728">
    <property type="entry name" value="NAGK"/>
    <property type="match status" value="1"/>
</dbReference>
<dbReference type="PANTHER" id="PTHR23342">
    <property type="entry name" value="N-ACETYLGLUTAMATE SYNTHASE"/>
    <property type="match status" value="1"/>
</dbReference>
<organism evidence="11 12">
    <name type="scientific">Priestia veravalensis</name>
    <dbReference type="NCBI Taxonomy" id="1414648"/>
    <lineage>
        <taxon>Bacteria</taxon>
        <taxon>Bacillati</taxon>
        <taxon>Bacillota</taxon>
        <taxon>Bacilli</taxon>
        <taxon>Bacillales</taxon>
        <taxon>Bacillaceae</taxon>
        <taxon>Priestia</taxon>
    </lineage>
</organism>
<dbReference type="InterPro" id="IPR001057">
    <property type="entry name" value="Glu/AcGlu_kinase"/>
</dbReference>
<reference evidence="11 12" key="1">
    <citation type="submission" date="2015-11" db="EMBL/GenBank/DDBJ databases">
        <title>Bacillus caseinolyticus sp nov.</title>
        <authorList>
            <person name="Dastager S.G."/>
            <person name="Mawlankar R."/>
        </authorList>
    </citation>
    <scope>NUCLEOTIDE SEQUENCE [LARGE SCALE GENOMIC DNA]</scope>
    <source>
        <strain evidence="11 12">SGD-V-76</strain>
    </source>
</reference>
<comment type="caution">
    <text evidence="11">The sequence shown here is derived from an EMBL/GenBank/DDBJ whole genome shotgun (WGS) entry which is preliminary data.</text>
</comment>
<name>A0A0V8JMK3_9BACI</name>
<comment type="catalytic activity">
    <reaction evidence="8 9">
        <text>N-acetyl-L-glutamate + ATP = N-acetyl-L-glutamyl 5-phosphate + ADP</text>
        <dbReference type="Rhea" id="RHEA:14629"/>
        <dbReference type="ChEBI" id="CHEBI:30616"/>
        <dbReference type="ChEBI" id="CHEBI:44337"/>
        <dbReference type="ChEBI" id="CHEBI:57936"/>
        <dbReference type="ChEBI" id="CHEBI:456216"/>
        <dbReference type="EC" id="2.7.2.8"/>
    </reaction>
</comment>
<dbReference type="PANTHER" id="PTHR23342:SF0">
    <property type="entry name" value="N-ACETYLGLUTAMATE SYNTHASE, MITOCHONDRIAL"/>
    <property type="match status" value="1"/>
</dbReference>
<evidence type="ECO:0000313" key="11">
    <source>
        <dbReference type="EMBL" id="KSU88202.1"/>
    </source>
</evidence>
<evidence type="ECO:0000256" key="2">
    <source>
        <dbReference type="ARBA" id="ARBA00022571"/>
    </source>
</evidence>
<dbReference type="InterPro" id="IPR004662">
    <property type="entry name" value="AcgluKinase_fam"/>
</dbReference>
<keyword evidence="12" id="KW-1185">Reference proteome</keyword>
<dbReference type="GO" id="GO:0042450">
    <property type="term" value="P:L-arginine biosynthetic process via ornithine"/>
    <property type="evidence" value="ECO:0007669"/>
    <property type="project" value="UniProtKB-UniRule"/>
</dbReference>
<protein>
    <recommendedName>
        <fullName evidence="9">Acetylglutamate kinase</fullName>
        <ecNumber evidence="9">2.7.2.8</ecNumber>
    </recommendedName>
    <alternativeName>
        <fullName evidence="9">N-acetyl-L-glutamate 5-phosphotransferase</fullName>
    </alternativeName>
    <alternativeName>
        <fullName evidence="9">NAG kinase</fullName>
        <shortName evidence="9">NAGK</shortName>
    </alternativeName>
</protein>
<evidence type="ECO:0000256" key="8">
    <source>
        <dbReference type="ARBA" id="ARBA00048141"/>
    </source>
</evidence>
<keyword evidence="6 9" id="KW-0418">Kinase</keyword>
<feature type="binding site" evidence="9">
    <location>
        <begin position="43"/>
        <end position="44"/>
    </location>
    <ligand>
        <name>substrate</name>
    </ligand>
</feature>
<dbReference type="InterPro" id="IPR001048">
    <property type="entry name" value="Asp/Glu/Uridylate_kinase"/>
</dbReference>
<dbReference type="FunFam" id="3.40.1160.10:FF:000004">
    <property type="entry name" value="Acetylglutamate kinase"/>
    <property type="match status" value="1"/>
</dbReference>
<evidence type="ECO:0000256" key="6">
    <source>
        <dbReference type="ARBA" id="ARBA00022777"/>
    </source>
</evidence>
<evidence type="ECO:0000313" key="12">
    <source>
        <dbReference type="Proteomes" id="UP000053681"/>
    </source>
</evidence>
<feature type="domain" description="Aspartate/glutamate/uridylate kinase" evidence="10">
    <location>
        <begin position="5"/>
        <end position="226"/>
    </location>
</feature>
<dbReference type="InterPro" id="IPR036393">
    <property type="entry name" value="AceGlu_kinase-like_sf"/>
</dbReference>
<evidence type="ECO:0000259" key="10">
    <source>
        <dbReference type="Pfam" id="PF00696"/>
    </source>
</evidence>
<dbReference type="SUPFAM" id="SSF53633">
    <property type="entry name" value="Carbamate kinase-like"/>
    <property type="match status" value="1"/>
</dbReference>
<dbReference type="GO" id="GO:0005737">
    <property type="term" value="C:cytoplasm"/>
    <property type="evidence" value="ECO:0007669"/>
    <property type="project" value="UniProtKB-SubCell"/>
</dbReference>
<dbReference type="EMBL" id="LNQP01000027">
    <property type="protein sequence ID" value="KSU88202.1"/>
    <property type="molecule type" value="Genomic_DNA"/>
</dbReference>
<feature type="site" description="Transition state stabilizer" evidence="9">
    <location>
        <position position="217"/>
    </location>
</feature>
<keyword evidence="3 9" id="KW-0028">Amino-acid biosynthesis</keyword>
<feature type="binding site" evidence="9">
    <location>
        <position position="65"/>
    </location>
    <ligand>
        <name>substrate</name>
    </ligand>
</feature>
<evidence type="ECO:0000256" key="1">
    <source>
        <dbReference type="ARBA" id="ARBA00004828"/>
    </source>
</evidence>
<keyword evidence="2 9" id="KW-0055">Arginine biosynthesis</keyword>
<dbReference type="CDD" id="cd04238">
    <property type="entry name" value="AAK_NAGK-like"/>
    <property type="match status" value="1"/>
</dbReference>
<keyword evidence="5 9" id="KW-0547">Nucleotide-binding</keyword>
<dbReference type="HAMAP" id="MF_00082">
    <property type="entry name" value="ArgB"/>
    <property type="match status" value="1"/>
</dbReference>
<dbReference type="EC" id="2.7.2.8" evidence="9"/>
<evidence type="ECO:0000256" key="7">
    <source>
        <dbReference type="ARBA" id="ARBA00022840"/>
    </source>
</evidence>
<keyword evidence="9" id="KW-0963">Cytoplasm</keyword>
<comment type="subcellular location">
    <subcellularLocation>
        <location evidence="9">Cytoplasm</location>
    </subcellularLocation>
</comment>
<evidence type="ECO:0000256" key="5">
    <source>
        <dbReference type="ARBA" id="ARBA00022741"/>
    </source>
</evidence>
<evidence type="ECO:0000256" key="9">
    <source>
        <dbReference type="HAMAP-Rule" id="MF_00082"/>
    </source>
</evidence>
<dbReference type="UniPathway" id="UPA00068">
    <property type="reaction ID" value="UER00107"/>
</dbReference>
<feature type="site" description="Transition state stabilizer" evidence="9">
    <location>
        <position position="10"/>
    </location>
</feature>
<accession>A0A0V8JMK3</accession>
<keyword evidence="4 9" id="KW-0808">Transferase</keyword>
<comment type="pathway">
    <text evidence="1 9">Amino-acid biosynthesis; L-arginine biosynthesis; N(2)-acetyl-L-ornithine from L-glutamate: step 2/4.</text>
</comment>
<dbReference type="RefSeq" id="WP_062686729.1">
    <property type="nucleotide sequence ID" value="NZ_KQ758643.1"/>
</dbReference>
<keyword evidence="7 9" id="KW-0067">ATP-binding</keyword>
<dbReference type="InterPro" id="IPR037528">
    <property type="entry name" value="ArgB"/>
</dbReference>
<evidence type="ECO:0000256" key="3">
    <source>
        <dbReference type="ARBA" id="ARBA00022605"/>
    </source>
</evidence>
<dbReference type="Pfam" id="PF00696">
    <property type="entry name" value="AA_kinase"/>
    <property type="match status" value="1"/>
</dbReference>
<dbReference type="Gene3D" id="3.40.1160.10">
    <property type="entry name" value="Acetylglutamate kinase-like"/>
    <property type="match status" value="1"/>
</dbReference>
<dbReference type="GO" id="GO:0005524">
    <property type="term" value="F:ATP binding"/>
    <property type="evidence" value="ECO:0007669"/>
    <property type="project" value="UniProtKB-UniRule"/>
</dbReference>
<comment type="function">
    <text evidence="9">Catalyzes the ATP-dependent phosphorylation of N-acetyl-L-glutamate.</text>
</comment>